<dbReference type="Proteomes" id="UP000501648">
    <property type="component" value="Chromosome"/>
</dbReference>
<dbReference type="RefSeq" id="WP_017453537.1">
    <property type="nucleotide sequence ID" value="NZ_CP008956.1"/>
</dbReference>
<evidence type="ECO:0000256" key="1">
    <source>
        <dbReference type="ARBA" id="ARBA00006484"/>
    </source>
</evidence>
<dbReference type="InterPro" id="IPR002347">
    <property type="entry name" value="SDR_fam"/>
</dbReference>
<dbReference type="InterPro" id="IPR020904">
    <property type="entry name" value="Sc_DH/Rdtase_CS"/>
</dbReference>
<name>A0A6M3ZRV6_9BURK</name>
<dbReference type="InterPro" id="IPR057326">
    <property type="entry name" value="KR_dom"/>
</dbReference>
<evidence type="ECO:0000256" key="2">
    <source>
        <dbReference type="ARBA" id="ARBA00023002"/>
    </source>
</evidence>
<dbReference type="GO" id="GO:0016491">
    <property type="term" value="F:oxidoreductase activity"/>
    <property type="evidence" value="ECO:0007669"/>
    <property type="project" value="UniProtKB-KW"/>
</dbReference>
<dbReference type="PRINTS" id="PR00081">
    <property type="entry name" value="GDHRDH"/>
</dbReference>
<dbReference type="NCBIfam" id="NF005495">
    <property type="entry name" value="PRK07109.1"/>
    <property type="match status" value="1"/>
</dbReference>
<sequence length="339" mass="35909">MRCQLKNITDQTIVITGATSGIGLATARLAAARGARLVLVARDTQALERVASELDASGQRVLCVTADVADFSALQDAAARAVERFGQIDTWINNAGVSIFGRHAEVSLEDHRRLFETNYWGVVNGSLAALPHLKANTQGAALINLGSELSDVAVPLQGAYSASKHAVKGFTDSLRVELAEEGAPISVTLVKPAAIDTPFTRHAKNYMEVQPKLPPPVYAPNIAAEAILVAAQSPRRDLYVGAASRLVSSANKCAPAAMDYYLKTCMFSQQRSDRPATSGTDRLYANGPQVAVAERGGEKHVMPFSPYTWASAQAPMLSRLAVLGVACLVAGRIAGRKGA</sequence>
<dbReference type="SUPFAM" id="SSF51735">
    <property type="entry name" value="NAD(P)-binding Rossmann-fold domains"/>
    <property type="match status" value="1"/>
</dbReference>
<evidence type="ECO:0000313" key="5">
    <source>
        <dbReference type="EMBL" id="QJQ01307.1"/>
    </source>
</evidence>
<comment type="similarity">
    <text evidence="1 3">Belongs to the short-chain dehydrogenases/reductases (SDR) family.</text>
</comment>
<dbReference type="SMART" id="SM00822">
    <property type="entry name" value="PKS_KR"/>
    <property type="match status" value="1"/>
</dbReference>
<evidence type="ECO:0000256" key="3">
    <source>
        <dbReference type="RuleBase" id="RU000363"/>
    </source>
</evidence>
<dbReference type="AlphaFoldDB" id="A0A6M3ZRV6"/>
<protein>
    <submittedName>
        <fullName evidence="5">Short-chain dehydrogenase</fullName>
    </submittedName>
</protein>
<dbReference type="Gene3D" id="3.40.50.720">
    <property type="entry name" value="NAD(P)-binding Rossmann-like Domain"/>
    <property type="match status" value="1"/>
</dbReference>
<dbReference type="PANTHER" id="PTHR44196:SF1">
    <property type="entry name" value="DEHYDROGENASE_REDUCTASE SDR FAMILY MEMBER 7B"/>
    <property type="match status" value="1"/>
</dbReference>
<dbReference type="EMBL" id="CP008956">
    <property type="protein sequence ID" value="QJQ01307.1"/>
    <property type="molecule type" value="Genomic_DNA"/>
</dbReference>
<evidence type="ECO:0000259" key="4">
    <source>
        <dbReference type="SMART" id="SM00822"/>
    </source>
</evidence>
<dbReference type="PRINTS" id="PR00080">
    <property type="entry name" value="SDRFAMILY"/>
</dbReference>
<evidence type="ECO:0000313" key="6">
    <source>
        <dbReference type="Proteomes" id="UP000501648"/>
    </source>
</evidence>
<dbReference type="Pfam" id="PF00106">
    <property type="entry name" value="adh_short"/>
    <property type="match status" value="1"/>
</dbReference>
<dbReference type="GO" id="GO:0016020">
    <property type="term" value="C:membrane"/>
    <property type="evidence" value="ECO:0007669"/>
    <property type="project" value="TreeGrafter"/>
</dbReference>
<proteinExistence type="inferred from homology"/>
<dbReference type="PROSITE" id="PS00061">
    <property type="entry name" value="ADH_SHORT"/>
    <property type="match status" value="1"/>
</dbReference>
<organism evidence="5 6">
    <name type="scientific">Herbaspirillum rubrisubalbicans Os34</name>
    <dbReference type="NCBI Taxonomy" id="1235827"/>
    <lineage>
        <taxon>Bacteria</taxon>
        <taxon>Pseudomonadati</taxon>
        <taxon>Pseudomonadota</taxon>
        <taxon>Betaproteobacteria</taxon>
        <taxon>Burkholderiales</taxon>
        <taxon>Oxalobacteraceae</taxon>
        <taxon>Herbaspirillum</taxon>
    </lineage>
</organism>
<dbReference type="InterPro" id="IPR036291">
    <property type="entry name" value="NAD(P)-bd_dom_sf"/>
</dbReference>
<accession>A0A6M3ZRV6</accession>
<dbReference type="PANTHER" id="PTHR44196">
    <property type="entry name" value="DEHYDROGENASE/REDUCTASE SDR FAMILY MEMBER 7B"/>
    <property type="match status" value="1"/>
</dbReference>
<keyword evidence="2" id="KW-0560">Oxidoreductase</keyword>
<feature type="domain" description="Ketoreductase" evidence="4">
    <location>
        <begin position="11"/>
        <end position="198"/>
    </location>
</feature>
<gene>
    <name evidence="5" type="ORF">C798_13985</name>
</gene>
<reference evidence="5 6" key="1">
    <citation type="journal article" date="2012" name="J. Bacteriol.">
        <title>Genome sequence of the pathogenic Herbaspirillum seropedicae strain Os34, isolated from rice roots.</title>
        <authorList>
            <person name="Ye W."/>
            <person name="Ye S."/>
            <person name="Liu J."/>
            <person name="Chang S."/>
            <person name="Chen M."/>
            <person name="Zhu B."/>
            <person name="Guo L."/>
            <person name="An Q."/>
        </authorList>
    </citation>
    <scope>NUCLEOTIDE SEQUENCE [LARGE SCALE GENOMIC DNA]</scope>
    <source>
        <strain evidence="5 6">Os34</strain>
    </source>
</reference>